<gene>
    <name evidence="3" type="primary">LOC111115199</name>
</gene>
<accession>A0A8B8C1M9</accession>
<reference evidence="3" key="1">
    <citation type="submission" date="2025-08" db="UniProtKB">
        <authorList>
            <consortium name="RefSeq"/>
        </authorList>
    </citation>
    <scope>IDENTIFICATION</scope>
    <source>
        <tissue evidence="3">Whole sample</tissue>
    </source>
</reference>
<feature type="compositionally biased region" description="Low complexity" evidence="1">
    <location>
        <begin position="1"/>
        <end position="16"/>
    </location>
</feature>
<dbReference type="AlphaFoldDB" id="A0A8B8C1M9"/>
<dbReference type="KEGG" id="cvn:111115199"/>
<organism evidence="2 3">
    <name type="scientific">Crassostrea virginica</name>
    <name type="common">Eastern oyster</name>
    <dbReference type="NCBI Taxonomy" id="6565"/>
    <lineage>
        <taxon>Eukaryota</taxon>
        <taxon>Metazoa</taxon>
        <taxon>Spiralia</taxon>
        <taxon>Lophotrochozoa</taxon>
        <taxon>Mollusca</taxon>
        <taxon>Bivalvia</taxon>
        <taxon>Autobranchia</taxon>
        <taxon>Pteriomorphia</taxon>
        <taxon>Ostreida</taxon>
        <taxon>Ostreoidea</taxon>
        <taxon>Ostreidae</taxon>
        <taxon>Crassostrea</taxon>
    </lineage>
</organism>
<feature type="region of interest" description="Disordered" evidence="1">
    <location>
        <begin position="1"/>
        <end position="70"/>
    </location>
</feature>
<proteinExistence type="predicted"/>
<keyword evidence="2" id="KW-1185">Reference proteome</keyword>
<evidence type="ECO:0000313" key="3">
    <source>
        <dbReference type="RefSeq" id="XP_022309562.1"/>
    </source>
</evidence>
<evidence type="ECO:0000313" key="2">
    <source>
        <dbReference type="Proteomes" id="UP000694844"/>
    </source>
</evidence>
<sequence>MSQQTTIHLSSSSSHLTRNSKSVRRLSDSGATIMSEPSRKRARESSDHSGDITSSTGRSESENSISFNEIPSRTSEWTEVHLSQMNITVDGSTPSPYGVFTCGYTEFLKNNDIRPLSEVIEELYSYQNPKQEVMCCIKACMDVFLVDVDSIFDVNKVNLEELMTKLEKPFRQTACGKWLESYLVGKREQMKDFLTDICQRSHNRMKDFCDQLLYMIKCDEEDLTDGMFQELFTLFVRIFDLKIRGYTNFQRSSPMVTVGNRNIESIPDALIYQTAKRHASDEKIFAVVQVKKEYSNSEGKVSERRLRHAENRATFVDHLNSSLKGQHVGGMLAVLPKSVFELHGIYGMIVQGTEVTMASMSVGEQYYKNLKEGTLNRMTPVVKYSRPFNFLKESDRESLIHTLVDMKALLDTLR</sequence>
<dbReference type="GeneID" id="111115199"/>
<dbReference type="OrthoDB" id="6071489at2759"/>
<evidence type="ECO:0000256" key="1">
    <source>
        <dbReference type="SAM" id="MobiDB-lite"/>
    </source>
</evidence>
<feature type="compositionally biased region" description="Basic and acidic residues" evidence="1">
    <location>
        <begin position="37"/>
        <end position="50"/>
    </location>
</feature>
<dbReference type="Proteomes" id="UP000694844">
    <property type="component" value="Chromosome 9"/>
</dbReference>
<name>A0A8B8C1M9_CRAVI</name>
<dbReference type="RefSeq" id="XP_022309562.1">
    <property type="nucleotide sequence ID" value="XM_022453854.1"/>
</dbReference>
<protein>
    <submittedName>
        <fullName evidence="3">Uncharacterized protein LOC111115199 isoform X1</fullName>
    </submittedName>
</protein>